<feature type="compositionally biased region" description="Basic and acidic residues" evidence="1">
    <location>
        <begin position="58"/>
        <end position="68"/>
    </location>
</feature>
<dbReference type="RefSeq" id="XP_005706098.1">
    <property type="nucleotide sequence ID" value="XM_005706041.1"/>
</dbReference>
<gene>
    <name evidence="2" type="ORF">Gasu_30170</name>
</gene>
<reference evidence="3" key="1">
    <citation type="journal article" date="2013" name="Science">
        <title>Gene transfer from bacteria and archaea facilitated evolution of an extremophilic eukaryote.</title>
        <authorList>
            <person name="Schonknecht G."/>
            <person name="Chen W.H."/>
            <person name="Ternes C.M."/>
            <person name="Barbier G.G."/>
            <person name="Shrestha R.P."/>
            <person name="Stanke M."/>
            <person name="Brautigam A."/>
            <person name="Baker B.J."/>
            <person name="Banfield J.F."/>
            <person name="Garavito R.M."/>
            <person name="Carr K."/>
            <person name="Wilkerson C."/>
            <person name="Rensing S.A."/>
            <person name="Gagneul D."/>
            <person name="Dickenson N.E."/>
            <person name="Oesterhelt C."/>
            <person name="Lercher M.J."/>
            <person name="Weber A.P."/>
        </authorList>
    </citation>
    <scope>NUCLEOTIDE SEQUENCE [LARGE SCALE GENOMIC DNA]</scope>
    <source>
        <strain evidence="3">074W</strain>
    </source>
</reference>
<evidence type="ECO:0000256" key="1">
    <source>
        <dbReference type="SAM" id="MobiDB-lite"/>
    </source>
</evidence>
<feature type="compositionally biased region" description="Acidic residues" evidence="1">
    <location>
        <begin position="1"/>
        <end position="10"/>
    </location>
</feature>
<feature type="region of interest" description="Disordered" evidence="1">
    <location>
        <begin position="92"/>
        <end position="151"/>
    </location>
</feature>
<dbReference type="AlphaFoldDB" id="M2Y0X3"/>
<protein>
    <submittedName>
        <fullName evidence="2">Uncharacterized protein</fullName>
    </submittedName>
</protein>
<proteinExistence type="predicted"/>
<dbReference type="Gramene" id="EME29578">
    <property type="protein sequence ID" value="EME29578"/>
    <property type="gene ID" value="Gasu_30170"/>
</dbReference>
<accession>M2Y0X3</accession>
<feature type="compositionally biased region" description="Pro residues" evidence="1">
    <location>
        <begin position="118"/>
        <end position="146"/>
    </location>
</feature>
<feature type="compositionally biased region" description="Basic and acidic residues" evidence="1">
    <location>
        <begin position="19"/>
        <end position="28"/>
    </location>
</feature>
<dbReference type="Proteomes" id="UP000030680">
    <property type="component" value="Unassembled WGS sequence"/>
</dbReference>
<feature type="region of interest" description="Disordered" evidence="1">
    <location>
        <begin position="1"/>
        <end position="80"/>
    </location>
</feature>
<dbReference type="EMBL" id="KB454507">
    <property type="protein sequence ID" value="EME29578.1"/>
    <property type="molecule type" value="Genomic_DNA"/>
</dbReference>
<evidence type="ECO:0000313" key="3">
    <source>
        <dbReference type="Proteomes" id="UP000030680"/>
    </source>
</evidence>
<dbReference type="GeneID" id="17088361"/>
<evidence type="ECO:0000313" key="2">
    <source>
        <dbReference type="EMBL" id="EME29578.1"/>
    </source>
</evidence>
<dbReference type="SUPFAM" id="SSF101447">
    <property type="entry name" value="Formin homology 2 domain (FH2 domain)"/>
    <property type="match status" value="1"/>
</dbReference>
<sequence length="344" mass="39214">MENTFEEGEIVEGQQLVENEPKLADESHAVLPSWLKGKLPKRKRTHSSSSLSPPPSRESVHSFDELHSQRSSPSWLSGSLKNWNFSNFAQERKKLSESEKSNYSNNDFSNHANFVNAPSPPPPPPPSEPRLPSPPPPPPPQLPPSTVPTTIMTVDSSYSGFSRAKSSYREGASTAELASRSSYNELNSLTTKEVVDARSQSLSEDKDFAETTHPESISEELAMTEERSKFEDYSTGDSYFYLSYIESIRDTIQNNSSRVPDLRHFLDCLGTEKYWVFLRDIYEKRTQRTASLEREFKSALELDLAEEQVEKKQFESFIQRIRLDRLEGNVTFVELEWNGDHIRL</sequence>
<name>M2Y0X3_GALSU</name>
<keyword evidence="3" id="KW-1185">Reference proteome</keyword>
<dbReference type="OrthoDB" id="10454212at2759"/>
<feature type="compositionally biased region" description="Polar residues" evidence="1">
    <location>
        <begin position="101"/>
        <end position="113"/>
    </location>
</feature>
<dbReference type="STRING" id="130081.M2Y0X3"/>
<dbReference type="eggNOG" id="ENOG502QR8U">
    <property type="taxonomic scope" value="Eukaryota"/>
</dbReference>
<dbReference type="KEGG" id="gsl:Gasu_30170"/>
<feature type="compositionally biased region" description="Polar residues" evidence="1">
    <location>
        <begin position="69"/>
        <end position="80"/>
    </location>
</feature>
<organism evidence="2 3">
    <name type="scientific">Galdieria sulphuraria</name>
    <name type="common">Red alga</name>
    <dbReference type="NCBI Taxonomy" id="130081"/>
    <lineage>
        <taxon>Eukaryota</taxon>
        <taxon>Rhodophyta</taxon>
        <taxon>Bangiophyceae</taxon>
        <taxon>Galdieriales</taxon>
        <taxon>Galdieriaceae</taxon>
        <taxon>Galdieria</taxon>
    </lineage>
</organism>